<comment type="caution">
    <text evidence="2">The sequence shown here is derived from an EMBL/GenBank/DDBJ whole genome shotgun (WGS) entry which is preliminary data.</text>
</comment>
<dbReference type="AlphaFoldDB" id="A0A6A4EY88"/>
<evidence type="ECO:0000259" key="1">
    <source>
        <dbReference type="Pfam" id="PF13843"/>
    </source>
</evidence>
<protein>
    <recommendedName>
        <fullName evidence="1">PiggyBac transposable element-derived protein domain-containing protein</fullName>
    </recommendedName>
</protein>
<reference evidence="2 3" key="1">
    <citation type="submission" date="2018-08" db="EMBL/GenBank/DDBJ databases">
        <title>Genomic investigation of the strawberry pathogen Phytophthora fragariae indicates pathogenicity is determined by transcriptional variation in three key races.</title>
        <authorList>
            <person name="Adams T.M."/>
            <person name="Armitage A.D."/>
            <person name="Sobczyk M.K."/>
            <person name="Bates H.J."/>
            <person name="Dunwell J.M."/>
            <person name="Nellist C.F."/>
            <person name="Harrison R.J."/>
        </authorList>
    </citation>
    <scope>NUCLEOTIDE SEQUENCE [LARGE SCALE GENOMIC DNA]</scope>
    <source>
        <strain evidence="2 3">SCRP333</strain>
    </source>
</reference>
<accession>A0A6A4EY88</accession>
<dbReference type="Proteomes" id="UP000434957">
    <property type="component" value="Unassembled WGS sequence"/>
</dbReference>
<organism evidence="2 3">
    <name type="scientific">Phytophthora rubi</name>
    <dbReference type="NCBI Taxonomy" id="129364"/>
    <lineage>
        <taxon>Eukaryota</taxon>
        <taxon>Sar</taxon>
        <taxon>Stramenopiles</taxon>
        <taxon>Oomycota</taxon>
        <taxon>Peronosporomycetes</taxon>
        <taxon>Peronosporales</taxon>
        <taxon>Peronosporaceae</taxon>
        <taxon>Phytophthora</taxon>
    </lineage>
</organism>
<dbReference type="InterPro" id="IPR029526">
    <property type="entry name" value="PGBD"/>
</dbReference>
<proteinExistence type="predicted"/>
<sequence length="228" mass="26387">MEIPRNLHFSCNLNPRAKTDRAWKIRKVVHVLQRTFRRPFIPAELAFDEAMLPSRSSFNRTRVYMKDTPCKWVSRLFCCTHTAYCIRSTTPTIASSENSAQGTTASDVGATSERVIHSAKQIDEWRNHHGQLKRVQCNCKVCSVLRSDGKRGGTTTYFCDVFFSALPVYLCMKPRYTMDDALRSYWDIWHTTFDPRQPTGQDTTTQATRQTPPRVYGRREGFRVSMQM</sequence>
<gene>
    <name evidence="2" type="ORF">PR003_g15438</name>
</gene>
<keyword evidence="3" id="KW-1185">Reference proteome</keyword>
<name>A0A6A4EY88_9STRA</name>
<evidence type="ECO:0000313" key="3">
    <source>
        <dbReference type="Proteomes" id="UP000434957"/>
    </source>
</evidence>
<evidence type="ECO:0000313" key="2">
    <source>
        <dbReference type="EMBL" id="KAE9329944.1"/>
    </source>
</evidence>
<feature type="domain" description="PiggyBac transposable element-derived protein" evidence="1">
    <location>
        <begin position="2"/>
        <end position="91"/>
    </location>
</feature>
<dbReference type="Pfam" id="PF13843">
    <property type="entry name" value="DDE_Tnp_1_7"/>
    <property type="match status" value="1"/>
</dbReference>
<dbReference type="PANTHER" id="PTHR46599:SF3">
    <property type="entry name" value="PIGGYBAC TRANSPOSABLE ELEMENT-DERIVED PROTEIN 4"/>
    <property type="match status" value="1"/>
</dbReference>
<dbReference type="EMBL" id="QXFT01001069">
    <property type="protein sequence ID" value="KAE9329944.1"/>
    <property type="molecule type" value="Genomic_DNA"/>
</dbReference>
<dbReference type="PANTHER" id="PTHR46599">
    <property type="entry name" value="PIGGYBAC TRANSPOSABLE ELEMENT-DERIVED PROTEIN 4"/>
    <property type="match status" value="1"/>
</dbReference>